<organism evidence="5 6">
    <name type="scientific">Nostoc edaphicum CCNP1411</name>
    <dbReference type="NCBI Taxonomy" id="1472755"/>
    <lineage>
        <taxon>Bacteria</taxon>
        <taxon>Bacillati</taxon>
        <taxon>Cyanobacteriota</taxon>
        <taxon>Cyanophyceae</taxon>
        <taxon>Nostocales</taxon>
        <taxon>Nostocaceae</taxon>
        <taxon>Nostoc</taxon>
    </lineage>
</organism>
<dbReference type="InterPro" id="IPR038726">
    <property type="entry name" value="PDDEXK_AddAB-type"/>
</dbReference>
<evidence type="ECO:0000313" key="6">
    <source>
        <dbReference type="Proteomes" id="UP000514713"/>
    </source>
</evidence>
<proteinExistence type="predicted"/>
<dbReference type="GO" id="GO:0006281">
    <property type="term" value="P:DNA repair"/>
    <property type="evidence" value="ECO:0007669"/>
    <property type="project" value="UniProtKB-KW"/>
</dbReference>
<protein>
    <submittedName>
        <fullName evidence="5">PD-(D/E)XK nuclease family protein</fullName>
    </submittedName>
</protein>
<keyword evidence="3" id="KW-0234">DNA repair</keyword>
<keyword evidence="1" id="KW-0227">DNA damage</keyword>
<dbReference type="Gene3D" id="3.90.320.10">
    <property type="match status" value="1"/>
</dbReference>
<feature type="domain" description="PD-(D/E)XK endonuclease-like" evidence="4">
    <location>
        <begin position="10"/>
        <end position="242"/>
    </location>
</feature>
<accession>A0A7D7QRD0</accession>
<dbReference type="KEGG" id="ned:HUN01_32025"/>
<dbReference type="Proteomes" id="UP000514713">
    <property type="component" value="Chromosome"/>
</dbReference>
<dbReference type="RefSeq" id="WP_181929541.1">
    <property type="nucleotide sequence ID" value="NZ_CP054698.1"/>
</dbReference>
<gene>
    <name evidence="5" type="ORF">HUN01_32025</name>
</gene>
<dbReference type="AlphaFoldDB" id="A0A7D7QRD0"/>
<evidence type="ECO:0000313" key="5">
    <source>
        <dbReference type="EMBL" id="QMS92005.1"/>
    </source>
</evidence>
<dbReference type="Pfam" id="PF12705">
    <property type="entry name" value="PDDEXK_1"/>
    <property type="match status" value="1"/>
</dbReference>
<reference evidence="6" key="1">
    <citation type="submission" date="2020-06" db="EMBL/GenBank/DDBJ databases">
        <title>Nostoc edaphicum CCNP1411 genome.</title>
        <authorList>
            <person name="Fidor A."/>
            <person name="Grabski M."/>
            <person name="Gawor J."/>
            <person name="Gromadka R."/>
            <person name="Wegrzyn G."/>
            <person name="Mazur-Marzec H."/>
        </authorList>
    </citation>
    <scope>NUCLEOTIDE SEQUENCE [LARGE SCALE GENOMIC DNA]</scope>
    <source>
        <strain evidence="6">CCNP1411</strain>
    </source>
</reference>
<keyword evidence="2" id="KW-0347">Helicase</keyword>
<keyword evidence="2" id="KW-0067">ATP-binding</keyword>
<dbReference type="GO" id="GO:0004386">
    <property type="term" value="F:helicase activity"/>
    <property type="evidence" value="ECO:0007669"/>
    <property type="project" value="UniProtKB-KW"/>
</dbReference>
<keyword evidence="6" id="KW-1185">Reference proteome</keyword>
<keyword evidence="2" id="KW-0547">Nucleotide-binding</keyword>
<evidence type="ECO:0000256" key="1">
    <source>
        <dbReference type="ARBA" id="ARBA00022763"/>
    </source>
</evidence>
<dbReference type="EMBL" id="CP054698">
    <property type="protein sequence ID" value="QMS92005.1"/>
    <property type="molecule type" value="Genomic_DNA"/>
</dbReference>
<keyword evidence="2" id="KW-0378">Hydrolase</keyword>
<name>A0A7D7QRD0_9NOSO</name>
<evidence type="ECO:0000256" key="2">
    <source>
        <dbReference type="ARBA" id="ARBA00022806"/>
    </source>
</evidence>
<sequence>MLSTPTQLLRLSQGQLNLLEACPRKFQHTYLEKLNSPSNPEQEERLTLGSRFHLLMQQREMGLPIDSFLQADAQLQSWMLGFADAAPEILTPASDNQTFRESEHYRTLQVQDYLLSVIYDLLIADNQQAQILDWKTYPKPPNKRQLESNWQTRLYLYVLAETSDYLPEKISMTYWFVQSEGKPQNIKFNYNTAQHTQTAKRLNQLLSQLTNLLEDYQNNQQFPQVVEGSKTCDYCQFAKRCDAYDGKLRTQGIEEAVKDSLPNFDSIPEVSLNPIH</sequence>
<dbReference type="InterPro" id="IPR011604">
    <property type="entry name" value="PDDEXK-like_dom_sf"/>
</dbReference>
<evidence type="ECO:0000256" key="3">
    <source>
        <dbReference type="ARBA" id="ARBA00023204"/>
    </source>
</evidence>
<evidence type="ECO:0000259" key="4">
    <source>
        <dbReference type="Pfam" id="PF12705"/>
    </source>
</evidence>